<organism evidence="3 4">
    <name type="scientific">Paraburkholderia ferrariae</name>
    <dbReference type="NCBI Taxonomy" id="386056"/>
    <lineage>
        <taxon>Bacteria</taxon>
        <taxon>Pseudomonadati</taxon>
        <taxon>Pseudomonadota</taxon>
        <taxon>Betaproteobacteria</taxon>
        <taxon>Burkholderiales</taxon>
        <taxon>Burkholderiaceae</taxon>
        <taxon>Paraburkholderia</taxon>
    </lineage>
</organism>
<dbReference type="CDD" id="cd00156">
    <property type="entry name" value="REC"/>
    <property type="match status" value="1"/>
</dbReference>
<dbReference type="RefSeq" id="WP_342949651.1">
    <property type="nucleotide sequence ID" value="NZ_JAYMRV010000013.1"/>
</dbReference>
<evidence type="ECO:0000259" key="2">
    <source>
        <dbReference type="PROSITE" id="PS50110"/>
    </source>
</evidence>
<keyword evidence="4" id="KW-1185">Reference proteome</keyword>
<accession>A0ABU9S0K3</accession>
<name>A0ABU9S0K3_9BURK</name>
<dbReference type="Proteomes" id="UP001489897">
    <property type="component" value="Unassembled WGS sequence"/>
</dbReference>
<dbReference type="Gene3D" id="3.40.50.2300">
    <property type="match status" value="1"/>
</dbReference>
<dbReference type="PROSITE" id="PS50110">
    <property type="entry name" value="RESPONSE_REGULATORY"/>
    <property type="match status" value="1"/>
</dbReference>
<dbReference type="InterPro" id="IPR011006">
    <property type="entry name" value="CheY-like_superfamily"/>
</dbReference>
<protein>
    <submittedName>
        <fullName evidence="3">Response regulator</fullName>
    </submittedName>
</protein>
<feature type="domain" description="Response regulatory" evidence="2">
    <location>
        <begin position="2"/>
        <end position="117"/>
    </location>
</feature>
<dbReference type="EMBL" id="JAYMRV010000013">
    <property type="protein sequence ID" value="MEM5425810.1"/>
    <property type="molecule type" value="Genomic_DNA"/>
</dbReference>
<proteinExistence type="predicted"/>
<sequence length="132" mass="14142">MKIAILESDVEELDRTLEMLSASGHLCFGVGSDDGVWRVLDDVSVDLFLIDWTDPDGVRYETLTHLSQCAPGVPVVLCVAPHTPDSVINSGMQCGASLVLEKPVRGVDSLTCLHTLSNDSFPSVFAAGTHVM</sequence>
<evidence type="ECO:0000256" key="1">
    <source>
        <dbReference type="PROSITE-ProRule" id="PRU00169"/>
    </source>
</evidence>
<comment type="caution">
    <text evidence="3">The sequence shown here is derived from an EMBL/GenBank/DDBJ whole genome shotgun (WGS) entry which is preliminary data.</text>
</comment>
<dbReference type="InterPro" id="IPR001789">
    <property type="entry name" value="Sig_transdc_resp-reg_receiver"/>
</dbReference>
<gene>
    <name evidence="3" type="ORF">VSR73_32730</name>
</gene>
<feature type="modified residue" description="4-aspartylphosphate" evidence="1">
    <location>
        <position position="51"/>
    </location>
</feature>
<evidence type="ECO:0000313" key="4">
    <source>
        <dbReference type="Proteomes" id="UP001489897"/>
    </source>
</evidence>
<dbReference type="SUPFAM" id="SSF52172">
    <property type="entry name" value="CheY-like"/>
    <property type="match status" value="1"/>
</dbReference>
<reference evidence="3 4" key="1">
    <citation type="submission" date="2024-01" db="EMBL/GenBank/DDBJ databases">
        <title>The diversity of rhizobia nodulating Mimosa spp. in eleven states of Brazil covering several biomes is determined by host plant, location, and edaphic factors.</title>
        <authorList>
            <person name="Rouws L."/>
            <person name="Barauna A."/>
            <person name="Beukes C."/>
            <person name="De Faria S.M."/>
            <person name="Gross E."/>
            <person name="Dos Reis Junior F.B."/>
            <person name="Simon M."/>
            <person name="Maluk M."/>
            <person name="Odee D.W."/>
            <person name="Kenicer G."/>
            <person name="Young J.P.W."/>
            <person name="Reis V.M."/>
            <person name="Zilli J."/>
            <person name="James E.K."/>
        </authorList>
    </citation>
    <scope>NUCLEOTIDE SEQUENCE [LARGE SCALE GENOMIC DNA]</scope>
    <source>
        <strain evidence="3 4">JPY167</strain>
    </source>
</reference>
<keyword evidence="1" id="KW-0597">Phosphoprotein</keyword>
<evidence type="ECO:0000313" key="3">
    <source>
        <dbReference type="EMBL" id="MEM5425810.1"/>
    </source>
</evidence>